<evidence type="ECO:0000313" key="2">
    <source>
        <dbReference type="EMBL" id="ASR77301.1"/>
    </source>
</evidence>
<dbReference type="Proteomes" id="UP000225626">
    <property type="component" value="Segment"/>
</dbReference>
<evidence type="ECO:0000256" key="1">
    <source>
        <dbReference type="SAM" id="MobiDB-lite"/>
    </source>
</evidence>
<sequence length="54" mass="5980">MPDSLGRDKKGENTRNSKGKCYMKNCPNKPAVQVTYFGKQVTVCKGHAHVDGVR</sequence>
<protein>
    <submittedName>
        <fullName evidence="2">Uncharacterized protein</fullName>
    </submittedName>
</protein>
<dbReference type="EMBL" id="MF347636">
    <property type="protein sequence ID" value="ASR77301.1"/>
    <property type="molecule type" value="Genomic_DNA"/>
</dbReference>
<name>A0A222YYD7_9CAUD</name>
<evidence type="ECO:0000313" key="3">
    <source>
        <dbReference type="Proteomes" id="UP000225626"/>
    </source>
</evidence>
<organism evidence="2 3">
    <name type="scientific">Streptomyces phage NootNoot</name>
    <dbReference type="NCBI Taxonomy" id="2023992"/>
    <lineage>
        <taxon>Viruses</taxon>
        <taxon>Duplodnaviria</taxon>
        <taxon>Heunggongvirae</taxon>
        <taxon>Uroviricota</taxon>
        <taxon>Caudoviricetes</taxon>
        <taxon>Stanwilliamsviridae</taxon>
        <taxon>Boydwoodruffvirinae</taxon>
        <taxon>Samistivirus</taxon>
        <taxon>Samistivirus nootnoot</taxon>
    </lineage>
</organism>
<keyword evidence="3" id="KW-1185">Reference proteome</keyword>
<feature type="compositionally biased region" description="Basic and acidic residues" evidence="1">
    <location>
        <begin position="1"/>
        <end position="15"/>
    </location>
</feature>
<dbReference type="OrthoDB" id="26657at10239"/>
<accession>A0A222YYD7</accession>
<feature type="region of interest" description="Disordered" evidence="1">
    <location>
        <begin position="1"/>
        <end position="20"/>
    </location>
</feature>
<proteinExistence type="predicted"/>
<reference evidence="2 3" key="1">
    <citation type="submission" date="2017-06" db="EMBL/GenBank/DDBJ databases">
        <authorList>
            <person name="Meridew S.N."/>
            <person name="Morgan R.E."/>
            <person name="Moussa A.T."/>
            <person name="Shahid S.H."/>
            <person name="Bhuiyan S."/>
            <person name="Nayek S."/>
            <person name="Suri N."/>
            <person name="Kim T."/>
            <person name="Layton S.R."/>
            <person name="Hughes L.E."/>
            <person name="Garlena R.A."/>
            <person name="Russell D.A."/>
            <person name="Pope W.H."/>
            <person name="Jacobs-Sera D."/>
            <person name="Hendrix R.W."/>
            <person name="Hatfull G.F."/>
        </authorList>
    </citation>
    <scope>NUCLEOTIDE SEQUENCE [LARGE SCALE GENOMIC DNA]</scope>
</reference>
<gene>
    <name evidence="2" type="ORF">SEA_NOOTNOOT_31</name>
</gene>